<keyword evidence="2" id="KW-1185">Reference proteome</keyword>
<sequence>MLTEFITKLVLQCLWTKATAQRNASVCHALIRLPGEVSVYQPDVRDPNAAIVSANIWPYICQYCDKTFPSKWSLQRHGRVHTDYRPFGCTFCPKAFKQKAALNNHMRCHTGDKPYRCQFCGMAFSWKSSFDKHLQKHGSERDPLLLN</sequence>
<gene>
    <name evidence="1" type="ORF">HPB50_007543</name>
</gene>
<evidence type="ECO:0000313" key="1">
    <source>
        <dbReference type="EMBL" id="KAH6922011.1"/>
    </source>
</evidence>
<name>A0ACB7RK47_HYAAI</name>
<protein>
    <submittedName>
        <fullName evidence="1">Uncharacterized protein</fullName>
    </submittedName>
</protein>
<evidence type="ECO:0000313" key="2">
    <source>
        <dbReference type="Proteomes" id="UP000821845"/>
    </source>
</evidence>
<reference evidence="1" key="1">
    <citation type="submission" date="2020-05" db="EMBL/GenBank/DDBJ databases">
        <title>Large-scale comparative analyses of tick genomes elucidate their genetic diversity and vector capacities.</title>
        <authorList>
            <person name="Jia N."/>
            <person name="Wang J."/>
            <person name="Shi W."/>
            <person name="Du L."/>
            <person name="Sun Y."/>
            <person name="Zhan W."/>
            <person name="Jiang J."/>
            <person name="Wang Q."/>
            <person name="Zhang B."/>
            <person name="Ji P."/>
            <person name="Sakyi L.B."/>
            <person name="Cui X."/>
            <person name="Yuan T."/>
            <person name="Jiang B."/>
            <person name="Yang W."/>
            <person name="Lam T.T.-Y."/>
            <person name="Chang Q."/>
            <person name="Ding S."/>
            <person name="Wang X."/>
            <person name="Zhu J."/>
            <person name="Ruan X."/>
            <person name="Zhao L."/>
            <person name="Wei J."/>
            <person name="Que T."/>
            <person name="Du C."/>
            <person name="Cheng J."/>
            <person name="Dai P."/>
            <person name="Han X."/>
            <person name="Huang E."/>
            <person name="Gao Y."/>
            <person name="Liu J."/>
            <person name="Shao H."/>
            <person name="Ye R."/>
            <person name="Li L."/>
            <person name="Wei W."/>
            <person name="Wang X."/>
            <person name="Wang C."/>
            <person name="Yang T."/>
            <person name="Huo Q."/>
            <person name="Li W."/>
            <person name="Guo W."/>
            <person name="Chen H."/>
            <person name="Zhou L."/>
            <person name="Ni X."/>
            <person name="Tian J."/>
            <person name="Zhou Y."/>
            <person name="Sheng Y."/>
            <person name="Liu T."/>
            <person name="Pan Y."/>
            <person name="Xia L."/>
            <person name="Li J."/>
            <person name="Zhao F."/>
            <person name="Cao W."/>
        </authorList>
    </citation>
    <scope>NUCLEOTIDE SEQUENCE</scope>
    <source>
        <strain evidence="1">Hyas-2018</strain>
    </source>
</reference>
<dbReference type="Proteomes" id="UP000821845">
    <property type="component" value="Chromosome 9"/>
</dbReference>
<proteinExistence type="predicted"/>
<accession>A0ACB7RK47</accession>
<comment type="caution">
    <text evidence="1">The sequence shown here is derived from an EMBL/GenBank/DDBJ whole genome shotgun (WGS) entry which is preliminary data.</text>
</comment>
<organism evidence="1 2">
    <name type="scientific">Hyalomma asiaticum</name>
    <name type="common">Tick</name>
    <dbReference type="NCBI Taxonomy" id="266040"/>
    <lineage>
        <taxon>Eukaryota</taxon>
        <taxon>Metazoa</taxon>
        <taxon>Ecdysozoa</taxon>
        <taxon>Arthropoda</taxon>
        <taxon>Chelicerata</taxon>
        <taxon>Arachnida</taxon>
        <taxon>Acari</taxon>
        <taxon>Parasitiformes</taxon>
        <taxon>Ixodida</taxon>
        <taxon>Ixodoidea</taxon>
        <taxon>Ixodidae</taxon>
        <taxon>Hyalomminae</taxon>
        <taxon>Hyalomma</taxon>
    </lineage>
</organism>
<dbReference type="EMBL" id="CM023489">
    <property type="protein sequence ID" value="KAH6922011.1"/>
    <property type="molecule type" value="Genomic_DNA"/>
</dbReference>